<feature type="domain" description="Na+/H+ antiporter NhaC-like C-terminal" evidence="7">
    <location>
        <begin position="291"/>
        <end position="576"/>
    </location>
</feature>
<evidence type="ECO:0000256" key="3">
    <source>
        <dbReference type="ARBA" id="ARBA00022692"/>
    </source>
</evidence>
<dbReference type="InterPro" id="IPR018461">
    <property type="entry name" value="Na/H_Antiport_NhaC-like_C"/>
</dbReference>
<proteinExistence type="predicted"/>
<dbReference type="Pfam" id="PF03553">
    <property type="entry name" value="Na_H_antiporter"/>
    <property type="match status" value="1"/>
</dbReference>
<accession>A0ABY1Q1B1</accession>
<keyword evidence="9" id="KW-1185">Reference proteome</keyword>
<comment type="caution">
    <text evidence="8">The sequence shown here is derived from an EMBL/GenBank/DDBJ whole genome shotgun (WGS) entry which is preliminary data.</text>
</comment>
<name>A0ABY1Q1B1_9BACT</name>
<dbReference type="PANTHER" id="PTHR43478:SF1">
    <property type="entry name" value="NA+_H+ ANTIPORTER NHAC-LIKE C-TERMINAL DOMAIN-CONTAINING PROTEIN"/>
    <property type="match status" value="1"/>
</dbReference>
<organism evidence="8 9">
    <name type="scientific">Neorhodopirellula lusitana</name>
    <dbReference type="NCBI Taxonomy" id="445327"/>
    <lineage>
        <taxon>Bacteria</taxon>
        <taxon>Pseudomonadati</taxon>
        <taxon>Planctomycetota</taxon>
        <taxon>Planctomycetia</taxon>
        <taxon>Pirellulales</taxon>
        <taxon>Pirellulaceae</taxon>
        <taxon>Neorhodopirellula</taxon>
    </lineage>
</organism>
<sequence length="584" mass="62216">MNLNPPSHDPSALNEKGKRKISVGRIAALVACVGVAVSFAVGKWGQLEQVTEKIAIEQVVEEGEAWVVVDEEKVTVRSLPIWKPSEAEALTAQELSVKGYRDSEDQAVRIVRSAHYRWWSFLPALMAVAMCLLTKEPIISLLAGVVSGGLLLGRYNIVDEVLMPSLASVSGAGILLLYLWLLGALMGIWSRNGAAEAFANWATRHFVRGPRSAKLVAWGLGVLFFQGGAISTVLVGTTVRPVADRQRISHEELSYIVDSTASPIAILLAFNAWPLYVQTLIFVPGVACLATEADRLSFFFGSLPFSFYAWFAILGTFLLTVEKAPFLGKRMRAAMERSRTTGQLDRPGSEPMLSTELQASQTPEGYVPSVLEFVLPLTILTGIAVGSFWISGAPEVRVAFAVAVVVAAITSLIRGMSLTDLMLGINNGLKGVVVASVILLLAVTLGGITRETGAAYYLTNGLGDSIPYLLLPGMLFVLTVAIAFSTGTSWGTYAVAFPLAMPLAISVAGASDLSDPQRFLAICFASVLNGSVMGDQCSPISDTTVLSSMTTGADLMDHVLTQAVPAMAAAAIALILWTLLTLTC</sequence>
<feature type="transmembrane region" description="Helical" evidence="6">
    <location>
        <begin position="139"/>
        <end position="157"/>
    </location>
</feature>
<evidence type="ECO:0000256" key="5">
    <source>
        <dbReference type="ARBA" id="ARBA00023136"/>
    </source>
</evidence>
<feature type="transmembrane region" description="Helical" evidence="6">
    <location>
        <begin position="116"/>
        <end position="133"/>
    </location>
</feature>
<reference evidence="8 9" key="1">
    <citation type="submission" date="2017-05" db="EMBL/GenBank/DDBJ databases">
        <authorList>
            <person name="Varghese N."/>
            <person name="Submissions S."/>
        </authorList>
    </citation>
    <scope>NUCLEOTIDE SEQUENCE [LARGE SCALE GENOMIC DNA]</scope>
    <source>
        <strain evidence="8 9">DSM 25457</strain>
    </source>
</reference>
<keyword evidence="5 6" id="KW-0472">Membrane</keyword>
<gene>
    <name evidence="8" type="ORF">SAMN06265222_105114</name>
</gene>
<keyword evidence="4 6" id="KW-1133">Transmembrane helix</keyword>
<evidence type="ECO:0000256" key="6">
    <source>
        <dbReference type="SAM" id="Phobius"/>
    </source>
</evidence>
<keyword evidence="2" id="KW-1003">Cell membrane</keyword>
<dbReference type="PANTHER" id="PTHR43478">
    <property type="entry name" value="NA+/H+ ANTIPORTER-RELATED"/>
    <property type="match status" value="1"/>
</dbReference>
<feature type="transmembrane region" description="Helical" evidence="6">
    <location>
        <begin position="370"/>
        <end position="390"/>
    </location>
</feature>
<dbReference type="RefSeq" id="WP_283432585.1">
    <property type="nucleotide sequence ID" value="NZ_FXUG01000005.1"/>
</dbReference>
<feature type="transmembrane region" description="Helical" evidence="6">
    <location>
        <begin position="215"/>
        <end position="235"/>
    </location>
</feature>
<feature type="transmembrane region" description="Helical" evidence="6">
    <location>
        <begin position="396"/>
        <end position="416"/>
    </location>
</feature>
<feature type="transmembrane region" description="Helical" evidence="6">
    <location>
        <begin position="468"/>
        <end position="486"/>
    </location>
</feature>
<feature type="transmembrane region" description="Helical" evidence="6">
    <location>
        <begin position="169"/>
        <end position="189"/>
    </location>
</feature>
<feature type="transmembrane region" description="Helical" evidence="6">
    <location>
        <begin position="428"/>
        <end position="448"/>
    </location>
</feature>
<evidence type="ECO:0000259" key="7">
    <source>
        <dbReference type="Pfam" id="PF03553"/>
    </source>
</evidence>
<evidence type="ECO:0000256" key="4">
    <source>
        <dbReference type="ARBA" id="ARBA00022989"/>
    </source>
</evidence>
<evidence type="ECO:0000313" key="8">
    <source>
        <dbReference type="EMBL" id="SMP56234.1"/>
    </source>
</evidence>
<keyword evidence="3 6" id="KW-0812">Transmembrane</keyword>
<evidence type="ECO:0000256" key="1">
    <source>
        <dbReference type="ARBA" id="ARBA00004651"/>
    </source>
</evidence>
<dbReference type="Proteomes" id="UP001158067">
    <property type="component" value="Unassembled WGS sequence"/>
</dbReference>
<feature type="transmembrane region" description="Helical" evidence="6">
    <location>
        <begin position="20"/>
        <end position="41"/>
    </location>
</feature>
<comment type="subcellular location">
    <subcellularLocation>
        <location evidence="1">Cell membrane</location>
        <topology evidence="1">Multi-pass membrane protein</topology>
    </subcellularLocation>
</comment>
<dbReference type="EMBL" id="FXUG01000005">
    <property type="protein sequence ID" value="SMP56234.1"/>
    <property type="molecule type" value="Genomic_DNA"/>
</dbReference>
<feature type="transmembrane region" description="Helical" evidence="6">
    <location>
        <begin position="563"/>
        <end position="582"/>
    </location>
</feature>
<feature type="transmembrane region" description="Helical" evidence="6">
    <location>
        <begin position="296"/>
        <end position="321"/>
    </location>
</feature>
<protein>
    <submittedName>
        <fullName evidence="8">Transporter, NhaC family</fullName>
    </submittedName>
</protein>
<evidence type="ECO:0000256" key="2">
    <source>
        <dbReference type="ARBA" id="ARBA00022475"/>
    </source>
</evidence>
<evidence type="ECO:0000313" key="9">
    <source>
        <dbReference type="Proteomes" id="UP001158067"/>
    </source>
</evidence>
<feature type="transmembrane region" description="Helical" evidence="6">
    <location>
        <begin position="255"/>
        <end position="276"/>
    </location>
</feature>